<accession>A0A1F6CI74</accession>
<dbReference type="STRING" id="1798481.A2678_02225"/>
<proteinExistence type="predicted"/>
<dbReference type="InterPro" id="IPR013783">
    <property type="entry name" value="Ig-like_fold"/>
</dbReference>
<sequence length="282" mass="29162">MSGTAEDGTTYGWVQDTTCAWQNYAWGSENIGAIHAKGTAQDGTTYGISGPRNNPACASALPDLIAGRISPTAVTAGIGSPFSAQISNIGDAATGSGFTNLFQVAADSSGTRAAFAGTDPSSALAARSSGTSGLRSYTFNNPGIYYMRACADKSSAGNVGVITEAPPQANEENNCGEWTRIDVTAPIAMPPPGPGAHIYAEPTRVPKDSTTVITWESSNTTSCSITNNRTDTTWSGTMNMNPGETSDPITAQTIFRINCTGSDGTTASDEVTVNILPAFKEF</sequence>
<dbReference type="AlphaFoldDB" id="A0A1F6CI74"/>
<evidence type="ECO:0008006" key="3">
    <source>
        <dbReference type="Google" id="ProtNLM"/>
    </source>
</evidence>
<evidence type="ECO:0000313" key="1">
    <source>
        <dbReference type="EMBL" id="OGG48661.1"/>
    </source>
</evidence>
<comment type="caution">
    <text evidence="1">The sequence shown here is derived from an EMBL/GenBank/DDBJ whole genome shotgun (WGS) entry which is preliminary data.</text>
</comment>
<dbReference type="Gene3D" id="2.60.40.10">
    <property type="entry name" value="Immunoglobulins"/>
    <property type="match status" value="1"/>
</dbReference>
<gene>
    <name evidence="1" type="ORF">A2678_02225</name>
</gene>
<protein>
    <recommendedName>
        <fullName evidence="3">CARDB domain-containing protein</fullName>
    </recommendedName>
</protein>
<organism evidence="1 2">
    <name type="scientific">Candidatus Kaiserbacteria bacterium RIFCSPHIGHO2_01_FULL_53_31</name>
    <dbReference type="NCBI Taxonomy" id="1798481"/>
    <lineage>
        <taxon>Bacteria</taxon>
        <taxon>Candidatus Kaiseribacteriota</taxon>
    </lineage>
</organism>
<reference evidence="1 2" key="1">
    <citation type="journal article" date="2016" name="Nat. Commun.">
        <title>Thousands of microbial genomes shed light on interconnected biogeochemical processes in an aquifer system.</title>
        <authorList>
            <person name="Anantharaman K."/>
            <person name="Brown C.T."/>
            <person name="Hug L.A."/>
            <person name="Sharon I."/>
            <person name="Castelle C.J."/>
            <person name="Probst A.J."/>
            <person name="Thomas B.C."/>
            <person name="Singh A."/>
            <person name="Wilkins M.J."/>
            <person name="Karaoz U."/>
            <person name="Brodie E.L."/>
            <person name="Williams K.H."/>
            <person name="Hubbard S.S."/>
            <person name="Banfield J.F."/>
        </authorList>
    </citation>
    <scope>NUCLEOTIDE SEQUENCE [LARGE SCALE GENOMIC DNA]</scope>
</reference>
<name>A0A1F6CI74_9BACT</name>
<evidence type="ECO:0000313" key="2">
    <source>
        <dbReference type="Proteomes" id="UP000178815"/>
    </source>
</evidence>
<dbReference type="Proteomes" id="UP000178815">
    <property type="component" value="Unassembled WGS sequence"/>
</dbReference>
<dbReference type="EMBL" id="MFKU01000010">
    <property type="protein sequence ID" value="OGG48661.1"/>
    <property type="molecule type" value="Genomic_DNA"/>
</dbReference>